<dbReference type="InterPro" id="IPR011055">
    <property type="entry name" value="Dup_hybrid_motif"/>
</dbReference>
<organism evidence="2 3">
    <name type="scientific">Agaribacillus aureus</name>
    <dbReference type="NCBI Taxonomy" id="3051825"/>
    <lineage>
        <taxon>Bacteria</taxon>
        <taxon>Pseudomonadati</taxon>
        <taxon>Bacteroidota</taxon>
        <taxon>Cytophagia</taxon>
        <taxon>Cytophagales</taxon>
        <taxon>Splendidivirgaceae</taxon>
        <taxon>Agaribacillus</taxon>
    </lineage>
</organism>
<dbReference type="PANTHER" id="PTHR21666">
    <property type="entry name" value="PEPTIDASE-RELATED"/>
    <property type="match status" value="1"/>
</dbReference>
<protein>
    <submittedName>
        <fullName evidence="2">M23 family metallopeptidase</fullName>
        <ecNumber evidence="2">3.4.-.-</ecNumber>
    </submittedName>
</protein>
<dbReference type="Pfam" id="PF01551">
    <property type="entry name" value="Peptidase_M23"/>
    <property type="match status" value="1"/>
</dbReference>
<dbReference type="EMBL" id="JAUJEB010000004">
    <property type="protein sequence ID" value="MDN5214256.1"/>
    <property type="molecule type" value="Genomic_DNA"/>
</dbReference>
<dbReference type="GO" id="GO:0016787">
    <property type="term" value="F:hydrolase activity"/>
    <property type="evidence" value="ECO:0007669"/>
    <property type="project" value="UniProtKB-KW"/>
</dbReference>
<dbReference type="EC" id="3.4.-.-" evidence="2"/>
<evidence type="ECO:0000313" key="3">
    <source>
        <dbReference type="Proteomes" id="UP001172083"/>
    </source>
</evidence>
<dbReference type="Proteomes" id="UP001172083">
    <property type="component" value="Unassembled WGS sequence"/>
</dbReference>
<keyword evidence="3" id="KW-1185">Reference proteome</keyword>
<dbReference type="InterPro" id="IPR016047">
    <property type="entry name" value="M23ase_b-sheet_dom"/>
</dbReference>
<evidence type="ECO:0000313" key="2">
    <source>
        <dbReference type="EMBL" id="MDN5214256.1"/>
    </source>
</evidence>
<comment type="caution">
    <text evidence="2">The sequence shown here is derived from an EMBL/GenBank/DDBJ whole genome shotgun (WGS) entry which is preliminary data.</text>
</comment>
<accession>A0ABT8LB16</accession>
<dbReference type="RefSeq" id="WP_346759591.1">
    <property type="nucleotide sequence ID" value="NZ_JAUJEB010000004.1"/>
</dbReference>
<dbReference type="SUPFAM" id="SSF51261">
    <property type="entry name" value="Duplicated hybrid motif"/>
    <property type="match status" value="2"/>
</dbReference>
<gene>
    <name evidence="2" type="ORF">QQ020_19415</name>
</gene>
<keyword evidence="2" id="KW-0378">Hydrolase</keyword>
<dbReference type="Gene3D" id="2.70.70.10">
    <property type="entry name" value="Glucose Permease (Domain IIA)"/>
    <property type="match status" value="1"/>
</dbReference>
<dbReference type="PANTHER" id="PTHR21666:SF270">
    <property type="entry name" value="MUREIN HYDROLASE ACTIVATOR ENVC"/>
    <property type="match status" value="1"/>
</dbReference>
<feature type="domain" description="M23ase beta-sheet core" evidence="1">
    <location>
        <begin position="55"/>
        <end position="123"/>
    </location>
</feature>
<dbReference type="CDD" id="cd12797">
    <property type="entry name" value="M23_peptidase"/>
    <property type="match status" value="1"/>
</dbReference>
<dbReference type="InterPro" id="IPR050570">
    <property type="entry name" value="Cell_wall_metabolism_enzyme"/>
</dbReference>
<reference evidence="2" key="1">
    <citation type="submission" date="2023-06" db="EMBL/GenBank/DDBJ databases">
        <title>Genomic of Agaribacillus aureum.</title>
        <authorList>
            <person name="Wang G."/>
        </authorList>
    </citation>
    <scope>NUCLEOTIDE SEQUENCE</scope>
    <source>
        <strain evidence="2">BMA12</strain>
    </source>
</reference>
<proteinExistence type="predicted"/>
<name>A0ABT8LB16_9BACT</name>
<sequence length="637" mass="72607">MKLSKQILLGFILVALIHQVAGQNGDGKSYYFFPIKPGKRNYLAGTMGELRSTHFHAGVDIKTDGVVGLPIYATADGYVSRIKVSTGGYGNALYLLHPNGTTSVYAHLQKYQKDVAEYIRKAQYEKESFTIELFPAPGQFKFKRGDIIAYSGNSGSSSGPHLHFEIRNARQHVINPLSCRFSEIIDTTPPSVGKVALVPLDINSRINRAFKREEFTPVRNGQKYTITRSINASGQIGIELLTYDRQDGSTNRNGVQEIALHVDGKLILKQEINVFSFARTRDILALTNFEIMKKNGARFNKLYIDDGNELGFYSIALNKGKIQLQDGKEHLIEIHLSDTYGNKSQVNFNITGERLEPGRKVFTRMPPKKGKYEILNNTLMLSAKVKQNQAPYALVYANRMKHELTPSYYHNNEAIYLWNLKYAFPDSVDICGERQQFNFKATVPPGSSFNFYHKNLSINFPRKALFDTLYLGSDYRLNSDSTLEYFEIGARNIPLRKFATFTFKPKLTYQDKQRYKAYLVTGKENYSYQGGNWNKNSFQLRTRDFGIFTLLKDSIPPTINPLRISTSQIRMKIKDDLSGIKSFRLTVDGAWVLMNYDYKRQLLWSEKLDPSKPFKGKMILKVTDNCGNENVYTKTIN</sequence>
<evidence type="ECO:0000259" key="1">
    <source>
        <dbReference type="Pfam" id="PF01551"/>
    </source>
</evidence>